<dbReference type="Gene3D" id="2.30.38.10">
    <property type="entry name" value="Luciferase, Domain 3"/>
    <property type="match status" value="1"/>
</dbReference>
<organism evidence="5 6">
    <name type="scientific">Antrihabitans stalagmiti</name>
    <dbReference type="NCBI Taxonomy" id="2799499"/>
    <lineage>
        <taxon>Bacteria</taxon>
        <taxon>Bacillati</taxon>
        <taxon>Actinomycetota</taxon>
        <taxon>Actinomycetes</taxon>
        <taxon>Mycobacteriales</taxon>
        <taxon>Nocardiaceae</taxon>
        <taxon>Antrihabitans</taxon>
    </lineage>
</organism>
<dbReference type="GO" id="GO:0003824">
    <property type="term" value="F:catalytic activity"/>
    <property type="evidence" value="ECO:0007669"/>
    <property type="project" value="InterPro"/>
</dbReference>
<dbReference type="GO" id="GO:0072330">
    <property type="term" value="P:monocarboxylic acid biosynthetic process"/>
    <property type="evidence" value="ECO:0007669"/>
    <property type="project" value="UniProtKB-ARBA"/>
</dbReference>
<comment type="cofactor">
    <cofactor evidence="1">
        <name>pantetheine 4'-phosphate</name>
        <dbReference type="ChEBI" id="CHEBI:47942"/>
    </cofactor>
</comment>
<keyword evidence="6" id="KW-1185">Reference proteome</keyword>
<feature type="non-terminal residue" evidence="5">
    <location>
        <position position="916"/>
    </location>
</feature>
<dbReference type="InterPro" id="IPR020806">
    <property type="entry name" value="PKS_PP-bd"/>
</dbReference>
<dbReference type="PROSITE" id="PS50075">
    <property type="entry name" value="CARRIER"/>
    <property type="match status" value="1"/>
</dbReference>
<dbReference type="InterPro" id="IPR001242">
    <property type="entry name" value="Condensation_dom"/>
</dbReference>
<dbReference type="InterPro" id="IPR006162">
    <property type="entry name" value="Ppantetheine_attach_site"/>
</dbReference>
<feature type="domain" description="Carrier" evidence="4">
    <location>
        <begin position="5"/>
        <end position="80"/>
    </location>
</feature>
<evidence type="ECO:0000256" key="1">
    <source>
        <dbReference type="ARBA" id="ARBA00001957"/>
    </source>
</evidence>
<dbReference type="PANTHER" id="PTHR45527:SF1">
    <property type="entry name" value="FATTY ACID SYNTHASE"/>
    <property type="match status" value="1"/>
</dbReference>
<dbReference type="RefSeq" id="WP_199708705.1">
    <property type="nucleotide sequence ID" value="NZ_JAEMNV010000032.1"/>
</dbReference>
<evidence type="ECO:0000313" key="5">
    <source>
        <dbReference type="EMBL" id="MBJ8343024.1"/>
    </source>
</evidence>
<comment type="caution">
    <text evidence="5">The sequence shown here is derived from an EMBL/GenBank/DDBJ whole genome shotgun (WGS) entry which is preliminary data.</text>
</comment>
<dbReference type="PANTHER" id="PTHR45527">
    <property type="entry name" value="NONRIBOSOMAL PEPTIDE SYNTHETASE"/>
    <property type="match status" value="1"/>
</dbReference>
<dbReference type="PROSITE" id="PS00455">
    <property type="entry name" value="AMP_BINDING"/>
    <property type="match status" value="1"/>
</dbReference>
<dbReference type="GO" id="GO:0044550">
    <property type="term" value="P:secondary metabolite biosynthetic process"/>
    <property type="evidence" value="ECO:0007669"/>
    <property type="project" value="TreeGrafter"/>
</dbReference>
<proteinExistence type="predicted"/>
<dbReference type="InterPro" id="IPR000873">
    <property type="entry name" value="AMP-dep_synth/lig_dom"/>
</dbReference>
<dbReference type="GO" id="GO:0005737">
    <property type="term" value="C:cytoplasm"/>
    <property type="evidence" value="ECO:0007669"/>
    <property type="project" value="TreeGrafter"/>
</dbReference>
<dbReference type="InterPro" id="IPR009081">
    <property type="entry name" value="PP-bd_ACP"/>
</dbReference>
<accession>A0A934NXE3</accession>
<dbReference type="CDD" id="cd19540">
    <property type="entry name" value="LCL_NRPS-like"/>
    <property type="match status" value="1"/>
</dbReference>
<dbReference type="FunFam" id="3.30.559.10:FF:000012">
    <property type="entry name" value="Non-ribosomal peptide synthetase"/>
    <property type="match status" value="1"/>
</dbReference>
<dbReference type="GO" id="GO:0008610">
    <property type="term" value="P:lipid biosynthetic process"/>
    <property type="evidence" value="ECO:0007669"/>
    <property type="project" value="UniProtKB-ARBA"/>
</dbReference>
<dbReference type="Pfam" id="PF00550">
    <property type="entry name" value="PP-binding"/>
    <property type="match status" value="1"/>
</dbReference>
<dbReference type="GO" id="GO:0043041">
    <property type="term" value="P:amino acid activation for nonribosomal peptide biosynthetic process"/>
    <property type="evidence" value="ECO:0007669"/>
    <property type="project" value="TreeGrafter"/>
</dbReference>
<evidence type="ECO:0000313" key="6">
    <source>
        <dbReference type="Proteomes" id="UP000655868"/>
    </source>
</evidence>
<dbReference type="SUPFAM" id="SSF47336">
    <property type="entry name" value="ACP-like"/>
    <property type="match status" value="1"/>
</dbReference>
<dbReference type="SUPFAM" id="SSF52777">
    <property type="entry name" value="CoA-dependent acyltransferases"/>
    <property type="match status" value="2"/>
</dbReference>
<evidence type="ECO:0000256" key="3">
    <source>
        <dbReference type="ARBA" id="ARBA00022553"/>
    </source>
</evidence>
<dbReference type="Gene3D" id="3.30.559.30">
    <property type="entry name" value="Nonribosomal peptide synthetase, condensation domain"/>
    <property type="match status" value="1"/>
</dbReference>
<dbReference type="EMBL" id="JAEMNV010000032">
    <property type="protein sequence ID" value="MBJ8343024.1"/>
    <property type="molecule type" value="Genomic_DNA"/>
</dbReference>
<dbReference type="FunFam" id="1.10.1200.10:FF:000016">
    <property type="entry name" value="Non-ribosomal peptide synthase"/>
    <property type="match status" value="1"/>
</dbReference>
<evidence type="ECO:0000259" key="4">
    <source>
        <dbReference type="PROSITE" id="PS50075"/>
    </source>
</evidence>
<name>A0A934NXE3_9NOCA</name>
<dbReference type="Gene3D" id="1.10.1200.10">
    <property type="entry name" value="ACP-like"/>
    <property type="match status" value="1"/>
</dbReference>
<dbReference type="InterPro" id="IPR020845">
    <property type="entry name" value="AMP-binding_CS"/>
</dbReference>
<sequence>MGFRAPVSSVEVVLAGLFGEVLGVSRVGVDDDFFALGGDSLVATRLVSRVNAVLGVLVEVRSVFDAPTVAGLADVVGSIAPEAGSRPVLVSRVRPAWVPVSFAQRRMWFLNQFDPQSGAYNIPVALRLNGDIDTAVLTAALRDVLDRHESLRTVFPDSERGPGQVLADAADADVDTTPVPVDRSQLVAELSAVAAAGFDVSQQVPLRVRLFRLGVDEHVLLLVVHHIIADGASMTPLARDLAAAYAARLTGAAPEWTPLPVQYADYSLWQHEWLESEHDGDALSERQLAYWRAALAGAPEVVDLPLDRPRPQVRSLRGGRVQTSVDAAVHGRLRAIAREHRASVFMAVHAALAVLVARLSGENDVVLGSPVAGRGEPVLDELVGMFVNTVVLRTNVAPDSGFGAVLNEVRDADLGAFAHAEIPFERVVDELAPARSTAHTPLFQVVVEMVDTDPRPTQWPGLAVEPLEFDPGFAKFDLLVSVAERFDQNGTPNGLSVWITYATDILDEASARRLGDRFVRVLSALTADPDVAVGDVDVLDLQERRALAPVRGSAAASERWWGDILAGGPSNAVALRCGATELTYGELAYRAGELARVLVDRGAGPEVVVAVGLSRSIESIVAVWAVTRAGAAVLPVDPAYPEARIRHMLDDSGASLGVTVHGARESWPGTVDWVVLDDVAMTTPLTSVTSVPDVGLGRVSLDQAAYVIYTSGSTGVPKGVVVSHRGLAGLASELLSRCEVGVGCRVLGFSSPSFDAAVLEYLLAFSAGATLVLAPAGVAGGVELAGLLADEGVTHGFFTPSVLATVDPVGLVGLGHVVVGGEACSADLVARWAPGRVLVNAYGPTEATVAVNMSVPLVGGERVPLGGPVCGVREVVLDSRLRVVPVGVVGELYVSGPGVARGYWGRSGLTASRFVA</sequence>
<dbReference type="PROSITE" id="PS00012">
    <property type="entry name" value="PHOSPHOPANTETHEINE"/>
    <property type="match status" value="1"/>
</dbReference>
<dbReference type="Proteomes" id="UP000655868">
    <property type="component" value="Unassembled WGS sequence"/>
</dbReference>
<dbReference type="SUPFAM" id="SSF56801">
    <property type="entry name" value="Acetyl-CoA synthetase-like"/>
    <property type="match status" value="1"/>
</dbReference>
<evidence type="ECO:0000256" key="2">
    <source>
        <dbReference type="ARBA" id="ARBA00022450"/>
    </source>
</evidence>
<dbReference type="Pfam" id="PF00668">
    <property type="entry name" value="Condensation"/>
    <property type="match status" value="1"/>
</dbReference>
<reference evidence="5" key="1">
    <citation type="submission" date="2020-12" db="EMBL/GenBank/DDBJ databases">
        <title>Antrihabitans popcorni sp. nov. and Antrihabitans auranticaus sp. nov., isolated from a larva cave.</title>
        <authorList>
            <person name="Lee S.D."/>
            <person name="Kim I.S."/>
        </authorList>
    </citation>
    <scope>NUCLEOTIDE SEQUENCE</scope>
    <source>
        <strain evidence="5">YC3-6</strain>
    </source>
</reference>
<dbReference type="Pfam" id="PF00501">
    <property type="entry name" value="AMP-binding"/>
    <property type="match status" value="1"/>
</dbReference>
<dbReference type="AlphaFoldDB" id="A0A934NXE3"/>
<dbReference type="SMART" id="SM00823">
    <property type="entry name" value="PKS_PP"/>
    <property type="match status" value="1"/>
</dbReference>
<dbReference type="InterPro" id="IPR036736">
    <property type="entry name" value="ACP-like_sf"/>
</dbReference>
<dbReference type="Gene3D" id="3.40.50.980">
    <property type="match status" value="2"/>
</dbReference>
<keyword evidence="2" id="KW-0596">Phosphopantetheine</keyword>
<dbReference type="GO" id="GO:0031177">
    <property type="term" value="F:phosphopantetheine binding"/>
    <property type="evidence" value="ECO:0007669"/>
    <property type="project" value="InterPro"/>
</dbReference>
<gene>
    <name evidence="5" type="ORF">JGU71_29540</name>
</gene>
<dbReference type="InterPro" id="IPR023213">
    <property type="entry name" value="CAT-like_dom_sf"/>
</dbReference>
<protein>
    <submittedName>
        <fullName evidence="5">AMP-binding protein</fullName>
    </submittedName>
</protein>
<keyword evidence="3" id="KW-0597">Phosphoprotein</keyword>
<dbReference type="Gene3D" id="3.30.559.10">
    <property type="entry name" value="Chloramphenicol acetyltransferase-like domain"/>
    <property type="match status" value="1"/>
</dbReference>